<feature type="non-terminal residue" evidence="1">
    <location>
        <position position="81"/>
    </location>
</feature>
<keyword evidence="2" id="KW-1185">Reference proteome</keyword>
<reference evidence="1" key="1">
    <citation type="submission" date="2021-02" db="EMBL/GenBank/DDBJ databases">
        <authorList>
            <person name="Nowell W R."/>
        </authorList>
    </citation>
    <scope>NUCLEOTIDE SEQUENCE</scope>
</reference>
<sequence length="81" mass="9086">VFERAANYSQVKSISELLPVIVFDEIGLAELSPHNPLKVLPAELEVENNRYGFVGVSNWRLDASKMNRALYLSTPDPNVQD</sequence>
<dbReference type="EMBL" id="CAJOBG010108716">
    <property type="protein sequence ID" value="CAF4732463.1"/>
    <property type="molecule type" value="Genomic_DNA"/>
</dbReference>
<dbReference type="AlphaFoldDB" id="A0A821K9L8"/>
<proteinExistence type="predicted"/>
<organism evidence="1 2">
    <name type="scientific">Rotaria magnacalcarata</name>
    <dbReference type="NCBI Taxonomy" id="392030"/>
    <lineage>
        <taxon>Eukaryota</taxon>
        <taxon>Metazoa</taxon>
        <taxon>Spiralia</taxon>
        <taxon>Gnathifera</taxon>
        <taxon>Rotifera</taxon>
        <taxon>Eurotatoria</taxon>
        <taxon>Bdelloidea</taxon>
        <taxon>Philodinida</taxon>
        <taxon>Philodinidae</taxon>
        <taxon>Rotaria</taxon>
    </lineage>
</organism>
<evidence type="ECO:0000313" key="2">
    <source>
        <dbReference type="Proteomes" id="UP000663866"/>
    </source>
</evidence>
<evidence type="ECO:0000313" key="1">
    <source>
        <dbReference type="EMBL" id="CAF4732463.1"/>
    </source>
</evidence>
<gene>
    <name evidence="1" type="ORF">OVN521_LOCUS49491</name>
</gene>
<protein>
    <submittedName>
        <fullName evidence="1">Uncharacterized protein</fullName>
    </submittedName>
</protein>
<accession>A0A821K9L8</accession>
<feature type="non-terminal residue" evidence="1">
    <location>
        <position position="1"/>
    </location>
</feature>
<dbReference type="GO" id="GO:0004842">
    <property type="term" value="F:ubiquitin-protein transferase activity"/>
    <property type="evidence" value="ECO:0007669"/>
    <property type="project" value="InterPro"/>
</dbReference>
<dbReference type="Proteomes" id="UP000663866">
    <property type="component" value="Unassembled WGS sequence"/>
</dbReference>
<name>A0A821K9L8_9BILA</name>
<dbReference type="GO" id="GO:0016887">
    <property type="term" value="F:ATP hydrolysis activity"/>
    <property type="evidence" value="ECO:0007669"/>
    <property type="project" value="InterPro"/>
</dbReference>
<dbReference type="InterPro" id="IPR031248">
    <property type="entry name" value="RNF213"/>
</dbReference>
<dbReference type="PANTHER" id="PTHR22605">
    <property type="entry name" value="RZ-TYPE DOMAIN-CONTAINING PROTEIN"/>
    <property type="match status" value="1"/>
</dbReference>
<dbReference type="PANTHER" id="PTHR22605:SF1">
    <property type="entry name" value="RZ-TYPE DOMAIN-CONTAINING PROTEIN"/>
    <property type="match status" value="1"/>
</dbReference>
<comment type="caution">
    <text evidence="1">The sequence shown here is derived from an EMBL/GenBank/DDBJ whole genome shotgun (WGS) entry which is preliminary data.</text>
</comment>